<dbReference type="Proteomes" id="UP000800035">
    <property type="component" value="Unassembled WGS sequence"/>
</dbReference>
<evidence type="ECO:0000313" key="3">
    <source>
        <dbReference type="Proteomes" id="UP000800035"/>
    </source>
</evidence>
<feature type="transmembrane region" description="Helical" evidence="1">
    <location>
        <begin position="288"/>
        <end position="307"/>
    </location>
</feature>
<feature type="transmembrane region" description="Helical" evidence="1">
    <location>
        <begin position="151"/>
        <end position="175"/>
    </location>
</feature>
<keyword evidence="3" id="KW-1185">Reference proteome</keyword>
<sequence length="523" mass="59135">MPINCTAQHVLKANPDVSGKGVLIAFVATAYLILFFCASSYLLCDSVAIPTRIDKMFLDSLWRPANGRGGSVTHSRHPSLTEKSLNEIVLAFSDQQIVTGIAILISGFVQIEKGLSTHHWANIVNLAWFSSVSHLTTLTMLRKYLQKKKRLWRLIGMALMLVMLACGMGSLGYYYKAAHPAWCLFRPNDWKKELMTPPYYNSIYVGCALTVIGLGYVARVILLYPSTSDSIKKKLEKYRIGIDGYLVSQHARIPKSARPIPVLWRIYYKICCSFYVLAVLAIDLYSSMLWEITWLGFTLVWGTVRLFRERNFIQQTNDTNVGWDENIWGFGQVLPIVLLALPFASAYEAMNADFYDEDDKNDSPSSTPPRTSPQAFTVLNPLDECSFDLYSTPWFSKVVILQYGLSLTVLCDAIYFFSYDLGTWDLTYQPGIIVADYAIWLSINFGIVWVFTLVCADSDLHILWFNSSLGRRLSQGFSCIAAWTIPIVLLIGASVAYVIQMYTNPSLICVVWKNWYRCPAKTS</sequence>
<feature type="transmembrane region" description="Helical" evidence="1">
    <location>
        <begin position="262"/>
        <end position="282"/>
    </location>
</feature>
<name>A0A6A5TQK1_9PLEO</name>
<feature type="transmembrane region" description="Helical" evidence="1">
    <location>
        <begin position="203"/>
        <end position="224"/>
    </location>
</feature>
<evidence type="ECO:0000313" key="2">
    <source>
        <dbReference type="EMBL" id="KAF1954524.1"/>
    </source>
</evidence>
<evidence type="ECO:0008006" key="4">
    <source>
        <dbReference type="Google" id="ProtNLM"/>
    </source>
</evidence>
<dbReference type="AlphaFoldDB" id="A0A6A5TQK1"/>
<dbReference type="OrthoDB" id="3684969at2759"/>
<feature type="transmembrane region" description="Helical" evidence="1">
    <location>
        <begin position="437"/>
        <end position="456"/>
    </location>
</feature>
<keyword evidence="1" id="KW-0472">Membrane</keyword>
<keyword evidence="1" id="KW-1133">Transmembrane helix</keyword>
<feature type="transmembrane region" description="Helical" evidence="1">
    <location>
        <begin position="22"/>
        <end position="44"/>
    </location>
</feature>
<accession>A0A6A5TQK1</accession>
<gene>
    <name evidence="2" type="ORF">CC80DRAFT_536706</name>
</gene>
<feature type="transmembrane region" description="Helical" evidence="1">
    <location>
        <begin position="477"/>
        <end position="499"/>
    </location>
</feature>
<organism evidence="2 3">
    <name type="scientific">Byssothecium circinans</name>
    <dbReference type="NCBI Taxonomy" id="147558"/>
    <lineage>
        <taxon>Eukaryota</taxon>
        <taxon>Fungi</taxon>
        <taxon>Dikarya</taxon>
        <taxon>Ascomycota</taxon>
        <taxon>Pezizomycotina</taxon>
        <taxon>Dothideomycetes</taxon>
        <taxon>Pleosporomycetidae</taxon>
        <taxon>Pleosporales</taxon>
        <taxon>Massarineae</taxon>
        <taxon>Massarinaceae</taxon>
        <taxon>Byssothecium</taxon>
    </lineage>
</organism>
<evidence type="ECO:0000256" key="1">
    <source>
        <dbReference type="SAM" id="Phobius"/>
    </source>
</evidence>
<dbReference type="InterPro" id="IPR053018">
    <property type="entry name" value="Elsinochrome_Biosynth-Asso"/>
</dbReference>
<dbReference type="PANTHER" id="PTHR37577:SF1">
    <property type="entry name" value="INTEGRAL MEMBRANE PROTEIN"/>
    <property type="match status" value="1"/>
</dbReference>
<proteinExistence type="predicted"/>
<dbReference type="PANTHER" id="PTHR37577">
    <property type="entry name" value="INTEGRAL MEMBRANE PROTEIN"/>
    <property type="match status" value="1"/>
</dbReference>
<reference evidence="2" key="1">
    <citation type="journal article" date="2020" name="Stud. Mycol.">
        <title>101 Dothideomycetes genomes: a test case for predicting lifestyles and emergence of pathogens.</title>
        <authorList>
            <person name="Haridas S."/>
            <person name="Albert R."/>
            <person name="Binder M."/>
            <person name="Bloem J."/>
            <person name="Labutti K."/>
            <person name="Salamov A."/>
            <person name="Andreopoulos B."/>
            <person name="Baker S."/>
            <person name="Barry K."/>
            <person name="Bills G."/>
            <person name="Bluhm B."/>
            <person name="Cannon C."/>
            <person name="Castanera R."/>
            <person name="Culley D."/>
            <person name="Daum C."/>
            <person name="Ezra D."/>
            <person name="Gonzalez J."/>
            <person name="Henrissat B."/>
            <person name="Kuo A."/>
            <person name="Liang C."/>
            <person name="Lipzen A."/>
            <person name="Lutzoni F."/>
            <person name="Magnuson J."/>
            <person name="Mondo S."/>
            <person name="Nolan M."/>
            <person name="Ohm R."/>
            <person name="Pangilinan J."/>
            <person name="Park H.-J."/>
            <person name="Ramirez L."/>
            <person name="Alfaro M."/>
            <person name="Sun H."/>
            <person name="Tritt A."/>
            <person name="Yoshinaga Y."/>
            <person name="Zwiers L.-H."/>
            <person name="Turgeon B."/>
            <person name="Goodwin S."/>
            <person name="Spatafora J."/>
            <person name="Crous P."/>
            <person name="Grigoriev I."/>
        </authorList>
    </citation>
    <scope>NUCLEOTIDE SEQUENCE</scope>
    <source>
        <strain evidence="2">CBS 675.92</strain>
    </source>
</reference>
<feature type="transmembrane region" description="Helical" evidence="1">
    <location>
        <begin position="398"/>
        <end position="417"/>
    </location>
</feature>
<protein>
    <recommendedName>
        <fullName evidence="4">Transmembrane protein</fullName>
    </recommendedName>
</protein>
<keyword evidence="1" id="KW-0812">Transmembrane</keyword>
<dbReference type="EMBL" id="ML976998">
    <property type="protein sequence ID" value="KAF1954524.1"/>
    <property type="molecule type" value="Genomic_DNA"/>
</dbReference>